<feature type="compositionally biased region" description="Basic and acidic residues" evidence="1">
    <location>
        <begin position="35"/>
        <end position="45"/>
    </location>
</feature>
<keyword evidence="3" id="KW-1185">Reference proteome</keyword>
<reference evidence="2 3" key="1">
    <citation type="submission" date="2024-05" db="EMBL/GenBank/DDBJ databases">
        <title>A draft genome resource for the thread blight pathogen Marasmius tenuissimus strain MS-2.</title>
        <authorList>
            <person name="Yulfo-Soto G.E."/>
            <person name="Baruah I.K."/>
            <person name="Amoako-Attah I."/>
            <person name="Bukari Y."/>
            <person name="Meinhardt L.W."/>
            <person name="Bailey B.A."/>
            <person name="Cohen S.P."/>
        </authorList>
    </citation>
    <scope>NUCLEOTIDE SEQUENCE [LARGE SCALE GENOMIC DNA]</scope>
    <source>
        <strain evidence="2 3">MS-2</strain>
    </source>
</reference>
<dbReference type="EMBL" id="JBBXMP010000068">
    <property type="protein sequence ID" value="KAL0064066.1"/>
    <property type="molecule type" value="Genomic_DNA"/>
</dbReference>
<feature type="compositionally biased region" description="Low complexity" evidence="1">
    <location>
        <begin position="375"/>
        <end position="387"/>
    </location>
</feature>
<proteinExistence type="predicted"/>
<feature type="compositionally biased region" description="Basic and acidic residues" evidence="1">
    <location>
        <begin position="135"/>
        <end position="154"/>
    </location>
</feature>
<sequence length="424" mass="47963">MSSNMSFFSNAKEFTIGGHANFSSVGRDQITNNNDHSRHIKDSYNRSEVNNYGSHNQTYQNSTISNAYGSRRGSRNPVDRPYHPRSQVSAPTNIGRYHEDEDDDNPSDSEESDDSVAESGPTGHRPRNQISHGYDNPEHRQRDPRRRPQPEMDRASGYPDQRTAHPSQQAYPARRHQPDPYSSQSRQPPLDEGYYEQPPYTGHAPNPPYEREGYCPQNARYGRSDAYAPRARPPPPPEEGYYPQPRYSQQPPHEYQNPSPWQQRSGPPRDWEAEPNGQYSRAPPSQYSHHPHPYPYHPQDDQQSFPPPNPPPPSLATGVDEEYGTNDYRTRQPMMRASPDDPNGQRSPHVEAPTARWGSNNPFRNRTMADTRVATAPPSTTTMRSPPSDYPENPLPEDVEMAPPGVSSGQGGYPKASGNERKMN</sequence>
<feature type="region of interest" description="Disordered" evidence="1">
    <location>
        <begin position="23"/>
        <end position="424"/>
    </location>
</feature>
<evidence type="ECO:0000313" key="2">
    <source>
        <dbReference type="EMBL" id="KAL0064066.1"/>
    </source>
</evidence>
<comment type="caution">
    <text evidence="2">The sequence shown here is derived from an EMBL/GenBank/DDBJ whole genome shotgun (WGS) entry which is preliminary data.</text>
</comment>
<name>A0ABR2ZSJ6_9AGAR</name>
<evidence type="ECO:0000256" key="1">
    <source>
        <dbReference type="SAM" id="MobiDB-lite"/>
    </source>
</evidence>
<gene>
    <name evidence="2" type="ORF">AAF712_009032</name>
</gene>
<evidence type="ECO:0000313" key="3">
    <source>
        <dbReference type="Proteomes" id="UP001437256"/>
    </source>
</evidence>
<feature type="compositionally biased region" description="Polar residues" evidence="1">
    <location>
        <begin position="256"/>
        <end position="265"/>
    </location>
</feature>
<feature type="compositionally biased region" description="Polar residues" evidence="1">
    <location>
        <begin position="46"/>
        <end position="68"/>
    </location>
</feature>
<feature type="compositionally biased region" description="Acidic residues" evidence="1">
    <location>
        <begin position="100"/>
        <end position="116"/>
    </location>
</feature>
<feature type="compositionally biased region" description="Low complexity" evidence="1">
    <location>
        <begin position="239"/>
        <end position="252"/>
    </location>
</feature>
<dbReference type="Proteomes" id="UP001437256">
    <property type="component" value="Unassembled WGS sequence"/>
</dbReference>
<feature type="compositionally biased region" description="Pro residues" evidence="1">
    <location>
        <begin position="305"/>
        <end position="314"/>
    </location>
</feature>
<protein>
    <recommendedName>
        <fullName evidence="4">Enamelin</fullName>
    </recommendedName>
</protein>
<accession>A0ABR2ZSJ6</accession>
<evidence type="ECO:0008006" key="4">
    <source>
        <dbReference type="Google" id="ProtNLM"/>
    </source>
</evidence>
<feature type="compositionally biased region" description="Polar residues" evidence="1">
    <location>
        <begin position="23"/>
        <end position="34"/>
    </location>
</feature>
<organism evidence="2 3">
    <name type="scientific">Marasmius tenuissimus</name>
    <dbReference type="NCBI Taxonomy" id="585030"/>
    <lineage>
        <taxon>Eukaryota</taxon>
        <taxon>Fungi</taxon>
        <taxon>Dikarya</taxon>
        <taxon>Basidiomycota</taxon>
        <taxon>Agaricomycotina</taxon>
        <taxon>Agaricomycetes</taxon>
        <taxon>Agaricomycetidae</taxon>
        <taxon>Agaricales</taxon>
        <taxon>Marasmiineae</taxon>
        <taxon>Marasmiaceae</taxon>
        <taxon>Marasmius</taxon>
    </lineage>
</organism>